<dbReference type="AlphaFoldDB" id="A0A9Q0EMA8"/>
<reference evidence="1" key="1">
    <citation type="submission" date="2022-07" db="EMBL/GenBank/DDBJ databases">
        <title>Chromosome-level genome of Muraenolepis orangiensis.</title>
        <authorList>
            <person name="Kim J."/>
        </authorList>
    </citation>
    <scope>NUCLEOTIDE SEQUENCE</scope>
    <source>
        <strain evidence="1">KU_S4_2022</strain>
        <tissue evidence="1">Muscle</tissue>
    </source>
</reference>
<dbReference type="PANTHER" id="PTHR45913:SF19">
    <property type="entry name" value="LOW QUALITY PROTEIN: ZINC FINGER BED DOMAIN-CONTAINING PROTEIN 5-LIKE"/>
    <property type="match status" value="1"/>
</dbReference>
<evidence type="ECO:0000313" key="2">
    <source>
        <dbReference type="Proteomes" id="UP001148018"/>
    </source>
</evidence>
<dbReference type="Proteomes" id="UP001148018">
    <property type="component" value="Unassembled WGS sequence"/>
</dbReference>
<name>A0A9Q0EMA8_9TELE</name>
<protein>
    <submittedName>
        <fullName evidence="1">Uncharacterized protein</fullName>
    </submittedName>
</protein>
<organism evidence="1 2">
    <name type="scientific">Muraenolepis orangiensis</name>
    <name type="common">Patagonian moray cod</name>
    <dbReference type="NCBI Taxonomy" id="630683"/>
    <lineage>
        <taxon>Eukaryota</taxon>
        <taxon>Metazoa</taxon>
        <taxon>Chordata</taxon>
        <taxon>Craniata</taxon>
        <taxon>Vertebrata</taxon>
        <taxon>Euteleostomi</taxon>
        <taxon>Actinopterygii</taxon>
        <taxon>Neopterygii</taxon>
        <taxon>Teleostei</taxon>
        <taxon>Neoteleostei</taxon>
        <taxon>Acanthomorphata</taxon>
        <taxon>Zeiogadaria</taxon>
        <taxon>Gadariae</taxon>
        <taxon>Gadiformes</taxon>
        <taxon>Muraenolepidoidei</taxon>
        <taxon>Muraenolepididae</taxon>
        <taxon>Muraenolepis</taxon>
    </lineage>
</organism>
<dbReference type="OrthoDB" id="6144063at2759"/>
<dbReference type="PANTHER" id="PTHR45913">
    <property type="entry name" value="EPM2A-INTERACTING PROTEIN 1"/>
    <property type="match status" value="1"/>
</dbReference>
<evidence type="ECO:0000313" key="1">
    <source>
        <dbReference type="EMBL" id="KAJ3609889.1"/>
    </source>
</evidence>
<keyword evidence="2" id="KW-1185">Reference proteome</keyword>
<sequence>MFCPKFLCCSAVLFHSEARWLSPGKVREEIRVFLEESMHEAARKFSDEQFLMKLAYLSDVFGKLNELNLQLQGRDKHLPHLADKISAFTRKLEMWGRCLDQGNTDAFENRTELAESSDCEATTVIPCPKQHISSLMGLFQQYFPNNSAQYD</sequence>
<proteinExistence type="predicted"/>
<accession>A0A9Q0EMA8</accession>
<gene>
    <name evidence="1" type="ORF">NHX12_021983</name>
</gene>
<dbReference type="EMBL" id="JANIIK010000038">
    <property type="protein sequence ID" value="KAJ3609889.1"/>
    <property type="molecule type" value="Genomic_DNA"/>
</dbReference>
<comment type="caution">
    <text evidence="1">The sequence shown here is derived from an EMBL/GenBank/DDBJ whole genome shotgun (WGS) entry which is preliminary data.</text>
</comment>